<evidence type="ECO:0000313" key="3">
    <source>
        <dbReference type="EMBL" id="CCA22330.1"/>
    </source>
</evidence>
<dbReference type="InterPro" id="IPR043183">
    <property type="entry name" value="DNJB2/6-like"/>
</dbReference>
<dbReference type="InterPro" id="IPR018253">
    <property type="entry name" value="DnaJ_domain_CS"/>
</dbReference>
<dbReference type="PRINTS" id="PR00625">
    <property type="entry name" value="JDOMAIN"/>
</dbReference>
<reference evidence="3" key="1">
    <citation type="journal article" date="2011" name="PLoS Biol.">
        <title>Gene gain and loss during evolution of obligate parasitism in the white rust pathogen of Arabidopsis thaliana.</title>
        <authorList>
            <person name="Kemen E."/>
            <person name="Gardiner A."/>
            <person name="Schultz-Larsen T."/>
            <person name="Kemen A.C."/>
            <person name="Balmuth A.L."/>
            <person name="Robert-Seilaniantz A."/>
            <person name="Bailey K."/>
            <person name="Holub E."/>
            <person name="Studholme D.J."/>
            <person name="Maclean D."/>
            <person name="Jones J.D."/>
        </authorList>
    </citation>
    <scope>NUCLEOTIDE SEQUENCE</scope>
</reference>
<dbReference type="CDD" id="cd06257">
    <property type="entry name" value="DnaJ"/>
    <property type="match status" value="1"/>
</dbReference>
<dbReference type="PANTHER" id="PTHR45168">
    <property type="entry name" value="DNAJ HOMOLOG SUBFAMILY B MEMBER 2"/>
    <property type="match status" value="1"/>
</dbReference>
<protein>
    <submittedName>
        <fullName evidence="3">Uncharacterized protein AlNc14C150G7516</fullName>
    </submittedName>
</protein>
<organism evidence="3">
    <name type="scientific">Albugo laibachii Nc14</name>
    <dbReference type="NCBI Taxonomy" id="890382"/>
    <lineage>
        <taxon>Eukaryota</taxon>
        <taxon>Sar</taxon>
        <taxon>Stramenopiles</taxon>
        <taxon>Oomycota</taxon>
        <taxon>Peronosporomycetes</taxon>
        <taxon>Albuginales</taxon>
        <taxon>Albuginaceae</taxon>
        <taxon>Albugo</taxon>
    </lineage>
</organism>
<dbReference type="PANTHER" id="PTHR45168:SF3">
    <property type="entry name" value="DNAJ HEAT SHOCK PROTEIN FAMILY (HSP40) MEMBER B2"/>
    <property type="match status" value="1"/>
</dbReference>
<dbReference type="AlphaFoldDB" id="F0WM03"/>
<evidence type="ECO:0000259" key="2">
    <source>
        <dbReference type="PROSITE" id="PS50076"/>
    </source>
</evidence>
<dbReference type="PROSITE" id="PS50076">
    <property type="entry name" value="DNAJ_2"/>
    <property type="match status" value="1"/>
</dbReference>
<dbReference type="HOGENOM" id="CLU_017633_12_1_1"/>
<dbReference type="GO" id="GO:0030544">
    <property type="term" value="F:Hsp70 protein binding"/>
    <property type="evidence" value="ECO:0007669"/>
    <property type="project" value="InterPro"/>
</dbReference>
<evidence type="ECO:0000256" key="1">
    <source>
        <dbReference type="SAM" id="MobiDB-lite"/>
    </source>
</evidence>
<dbReference type="SMART" id="SM00271">
    <property type="entry name" value="DnaJ"/>
    <property type="match status" value="1"/>
</dbReference>
<dbReference type="InterPro" id="IPR036869">
    <property type="entry name" value="J_dom_sf"/>
</dbReference>
<dbReference type="GO" id="GO:0051082">
    <property type="term" value="F:unfolded protein binding"/>
    <property type="evidence" value="ECO:0007669"/>
    <property type="project" value="InterPro"/>
</dbReference>
<feature type="compositionally biased region" description="Polar residues" evidence="1">
    <location>
        <begin position="229"/>
        <end position="241"/>
    </location>
</feature>
<dbReference type="PROSITE" id="PS00636">
    <property type="entry name" value="DNAJ_1"/>
    <property type="match status" value="1"/>
</dbReference>
<dbReference type="Gene3D" id="1.10.287.110">
    <property type="entry name" value="DnaJ domain"/>
    <property type="match status" value="1"/>
</dbReference>
<feature type="compositionally biased region" description="Polar residues" evidence="1">
    <location>
        <begin position="199"/>
        <end position="208"/>
    </location>
</feature>
<name>F0WM03_9STRA</name>
<dbReference type="InterPro" id="IPR001623">
    <property type="entry name" value="DnaJ_domain"/>
</dbReference>
<accession>F0WM03</accession>
<proteinExistence type="predicted"/>
<gene>
    <name evidence="3" type="primary">AlNc14C150G7516</name>
    <name evidence="3" type="ORF">ALNC14_084730</name>
</gene>
<dbReference type="EMBL" id="FR824195">
    <property type="protein sequence ID" value="CCA22330.1"/>
    <property type="molecule type" value="Genomic_DNA"/>
</dbReference>
<reference evidence="3" key="2">
    <citation type="submission" date="2011-02" db="EMBL/GenBank/DDBJ databases">
        <authorList>
            <person name="MacLean D."/>
        </authorList>
    </citation>
    <scope>NUCLEOTIDE SEQUENCE</scope>
</reference>
<dbReference type="Pfam" id="PF00226">
    <property type="entry name" value="DnaJ"/>
    <property type="match status" value="1"/>
</dbReference>
<feature type="domain" description="J" evidence="2">
    <location>
        <begin position="9"/>
        <end position="74"/>
    </location>
</feature>
<dbReference type="SUPFAM" id="SSF46565">
    <property type="entry name" value="Chaperone J-domain"/>
    <property type="match status" value="1"/>
</dbReference>
<feature type="region of interest" description="Disordered" evidence="1">
    <location>
        <begin position="199"/>
        <end position="268"/>
    </location>
</feature>
<sequence length="268" mass="29919">MKARVESEDYFEVLGVARTATEAEVKKAYRKLAVEWHPDKNRSNPKAEEYFKKVAEAYEVLSNTGKRSVYERYGKDGLEARTQQEGDNPYQDHFGFGGHAGFSSQHARDIFESFFGGRDPFEDFFGHDPRRRGPRRQSSGMGMHSAFDMMSGMHSMNSNFGDDFFGGGFSSMSSSSFGGGRGGFSESISQSSYTDRNGCVITQKQTTRVHPDGQTETTTEEYKNGHLIASSTSANNRLENSNSHRHLEGGQRSSHRGGRHISSFSQGW</sequence>